<evidence type="ECO:0000313" key="2">
    <source>
        <dbReference type="EMBL" id="EXA28782.1"/>
    </source>
</evidence>
<dbReference type="AlphaFoldDB" id="W9NFN4"/>
<dbReference type="HOGENOM" id="CLU_3175424_0_0_1"/>
<sequence length="47" mass="5375">MLTIRYSNFQLYVSPRITFGGGIFNTTRTPETMDSSRPKAYNAQSKQ</sequence>
<protein>
    <submittedName>
        <fullName evidence="2">Uncharacterized protein</fullName>
    </submittedName>
</protein>
<reference evidence="2" key="2">
    <citation type="submission" date="2012-05" db="EMBL/GenBank/DDBJ databases">
        <title>Annotation of the Genome Sequence of Fusarium oxysporum HDV247.</title>
        <authorList>
            <consortium name="The Broad Institute Genomics Platform"/>
            <person name="Ma L.-J."/>
            <person name="Corby-Kistler H."/>
            <person name="Broz K."/>
            <person name="Gale L.R."/>
            <person name="Jonkers W."/>
            <person name="O'Donnell K."/>
            <person name="Ploetz R."/>
            <person name="Steinberg C."/>
            <person name="Schwartz D.C."/>
            <person name="VanEtten H."/>
            <person name="Zhou S."/>
            <person name="Young S.K."/>
            <person name="Zeng Q."/>
            <person name="Gargeya S."/>
            <person name="Fitzgerald M."/>
            <person name="Abouelleil A."/>
            <person name="Alvarado L."/>
            <person name="Chapman S.B."/>
            <person name="Gainer-Dewar J."/>
            <person name="Goldberg J."/>
            <person name="Griggs A."/>
            <person name="Gujja S."/>
            <person name="Hansen M."/>
            <person name="Howarth C."/>
            <person name="Imamovic A."/>
            <person name="Ireland A."/>
            <person name="Larimer J."/>
            <person name="McCowan C."/>
            <person name="Murphy C."/>
            <person name="Pearson M."/>
            <person name="Poon T.W."/>
            <person name="Priest M."/>
            <person name="Roberts A."/>
            <person name="Saif S."/>
            <person name="Shea T."/>
            <person name="Sykes S."/>
            <person name="Wortman J."/>
            <person name="Nusbaum C."/>
            <person name="Birren B."/>
        </authorList>
    </citation>
    <scope>NUCLEOTIDE SEQUENCE</scope>
    <source>
        <strain evidence="2">HDV247</strain>
    </source>
</reference>
<organism evidence="2">
    <name type="scientific">Fusarium oxysporum f. sp. pisi HDV247</name>
    <dbReference type="NCBI Taxonomy" id="1080344"/>
    <lineage>
        <taxon>Eukaryota</taxon>
        <taxon>Fungi</taxon>
        <taxon>Dikarya</taxon>
        <taxon>Ascomycota</taxon>
        <taxon>Pezizomycotina</taxon>
        <taxon>Sordariomycetes</taxon>
        <taxon>Hypocreomycetidae</taxon>
        <taxon>Hypocreales</taxon>
        <taxon>Nectriaceae</taxon>
        <taxon>Fusarium</taxon>
        <taxon>Fusarium oxysporum species complex</taxon>
    </lineage>
</organism>
<dbReference type="EMBL" id="JH651186">
    <property type="protein sequence ID" value="EXA28782.1"/>
    <property type="molecule type" value="Genomic_DNA"/>
</dbReference>
<evidence type="ECO:0000256" key="1">
    <source>
        <dbReference type="SAM" id="MobiDB-lite"/>
    </source>
</evidence>
<name>W9NFN4_FUSOX</name>
<accession>W9NFN4</accession>
<reference evidence="2" key="1">
    <citation type="submission" date="2011-10" db="EMBL/GenBank/DDBJ databases">
        <title>The Genome Sequence of Fusarium oxysporum HDV247.</title>
        <authorList>
            <consortium name="The Broad Institute Genome Sequencing Platform"/>
            <person name="Ma L.-J."/>
            <person name="Gale L.R."/>
            <person name="Schwartz D.C."/>
            <person name="Zhou S."/>
            <person name="Corby-Kistler H."/>
            <person name="Young S.K."/>
            <person name="Zeng Q."/>
            <person name="Gargeya S."/>
            <person name="Fitzgerald M."/>
            <person name="Haas B."/>
            <person name="Abouelleil A."/>
            <person name="Alvarado L."/>
            <person name="Arachchi H.M."/>
            <person name="Berlin A."/>
            <person name="Brown A."/>
            <person name="Chapman S.B."/>
            <person name="Chen Z."/>
            <person name="Dunbar C."/>
            <person name="Freedman E."/>
            <person name="Gearin G."/>
            <person name="Goldberg J."/>
            <person name="Griggs A."/>
            <person name="Gujja S."/>
            <person name="Heiman D."/>
            <person name="Howarth C."/>
            <person name="Larson L."/>
            <person name="Lui A."/>
            <person name="MacDonald P.J.P."/>
            <person name="Montmayeur A."/>
            <person name="Murphy C."/>
            <person name="Neiman D."/>
            <person name="Pearson M."/>
            <person name="Priest M."/>
            <person name="Roberts A."/>
            <person name="Saif S."/>
            <person name="Shea T."/>
            <person name="Shenoy N."/>
            <person name="Sisk P."/>
            <person name="Stolte C."/>
            <person name="Sykes S."/>
            <person name="Wortman J."/>
            <person name="Nusbaum C."/>
            <person name="Birren B."/>
        </authorList>
    </citation>
    <scope>NUCLEOTIDE SEQUENCE [LARGE SCALE GENOMIC DNA]</scope>
    <source>
        <strain evidence="2">HDV247</strain>
    </source>
</reference>
<feature type="region of interest" description="Disordered" evidence="1">
    <location>
        <begin position="28"/>
        <end position="47"/>
    </location>
</feature>
<dbReference type="Proteomes" id="UP000030751">
    <property type="component" value="Unassembled WGS sequence"/>
</dbReference>
<proteinExistence type="predicted"/>
<gene>
    <name evidence="2" type="ORF">FOVG_19637</name>
</gene>